<gene>
    <name evidence="2" type="ORF">CSUI_000882</name>
</gene>
<proteinExistence type="predicted"/>
<feature type="region of interest" description="Disordered" evidence="1">
    <location>
        <begin position="1191"/>
        <end position="1220"/>
    </location>
</feature>
<comment type="caution">
    <text evidence="2">The sequence shown here is derived from an EMBL/GenBank/DDBJ whole genome shotgun (WGS) entry which is preliminary data.</text>
</comment>
<feature type="region of interest" description="Disordered" evidence="1">
    <location>
        <begin position="949"/>
        <end position="974"/>
    </location>
</feature>
<sequence>MHLKQIRHILRDIKVLRWKLETVGDARSGVASTRQTGSAFRVQPAALAVPLSDLECTPRDPLASGWSVRLRKPHRSLLEPTVYREALAPGSGSQPGRRKRKVKADTITGNPLLCLPFDSRETHNADIVVLQSGHTPWTASFGLSAGLPFLSCYEPYAGDCSLGVSFSGTEPSVAAPYWRCGFGDGEGQVASGGRNVWHGGGCRVLGEELSAVAVSPTTFRTSKGASSICSNPGTLPAGGTVGWNLHASVGPQSLSLAEVPIGVALDSRIASPIRVGRGDMFLQRQQVRDSEGSSKRDSESIPHNYIPVEEGDSSLSSSPERTWREQARVTGEPLTGVAGGELWRPFGVLPEEDLVGKADLDSFDDSFSDAHAQSDGRLSPSVVSPVESIAGSTGSSRGRPSRSRFSCSSPAGDSGSGEVSMLPQHATLTASAVGGDLFFYRTGSEASTLSAALSVQREVAALNMPARRSSDGHSLTHKPPGTSRSVSGGWKDTTWDMEEQEASLLAWGVKPRESGPRAVATVTYVPAQAHDKVGSAFGRVQAKRWRPGVPESYKLWEEFYRRGKEAEWATEAVGELLASGAPKRRKEREQDLCLPDPHCRALPAGDLFVRRRLLSTSVPCNKAASAVGKSLWEAAEHLATPVTSSAQQLTIEELASPRFFPRTRLRELISHERKRRAREQAPYDIDCREASGNGHRERVPRDEQDSIYCATREGLPHFGDCSDELSRGDDWDLEGEVQASDLLIPRSAEFPHNIESRLAESRAERAERGLADGGRERRGSEQGEKQADDRLGSSAWRLLAAVRKELASNSGTRSPTGLSSGTGLDSTTKTKETAKVSLQQILRGHSCVTAGRAFMDVLLLHARGLVGLEQRSPREPDILKLEGLVRSEQENLTRAGGYESSWEIPPLYVHLLDTPSHPDDASAATEAVSLLLPQEFAALVPEGSCRRSRAAGNGGCSHSTHSSPHKAHSRQRERQAVEDSCWRALWPSGPSVTSLTESSCLANSREDKGIHCQPFLDERKSVLERHELYAGAPARRGATSTAEDAVLGELRTSAADDLIVEIELEGESAGQELTGGEGPHASVTCSSLRPEKDQRQTGVDRNHLLPTGTCPAATGKIETQVASVAGCRGAPSLGEEEAGSVERESGAVVRDADVERAVEAMVAQLLHWLSKTAVVHSGDLVEWYVSHHLSPQTPSADTWQGDSGRESYHPASLSGPGRSTHSLPGLALWREKLHAAVETLVEENVLTGKVIPGETRLGVDELGDCGSSGGQGTPRQAFTLFWLTGVETPDEFAQEHAEY</sequence>
<protein>
    <submittedName>
        <fullName evidence="2">Uncharacterized protein</fullName>
    </submittedName>
</protein>
<organism evidence="2 3">
    <name type="scientific">Cystoisospora suis</name>
    <dbReference type="NCBI Taxonomy" id="483139"/>
    <lineage>
        <taxon>Eukaryota</taxon>
        <taxon>Sar</taxon>
        <taxon>Alveolata</taxon>
        <taxon>Apicomplexa</taxon>
        <taxon>Conoidasida</taxon>
        <taxon>Coccidia</taxon>
        <taxon>Eucoccidiorida</taxon>
        <taxon>Eimeriorina</taxon>
        <taxon>Sarcocystidae</taxon>
        <taxon>Cystoisospora</taxon>
    </lineage>
</organism>
<dbReference type="EMBL" id="MIGC01000345">
    <property type="protein sequence ID" value="PHJ25263.1"/>
    <property type="molecule type" value="Genomic_DNA"/>
</dbReference>
<feature type="region of interest" description="Disordered" evidence="1">
    <location>
        <begin position="465"/>
        <end position="489"/>
    </location>
</feature>
<dbReference type="OrthoDB" id="332783at2759"/>
<evidence type="ECO:0000313" key="3">
    <source>
        <dbReference type="Proteomes" id="UP000221165"/>
    </source>
</evidence>
<name>A0A2C6LEW8_9APIC</name>
<feature type="region of interest" description="Disordered" evidence="1">
    <location>
        <begin position="366"/>
        <end position="420"/>
    </location>
</feature>
<feature type="region of interest" description="Disordered" evidence="1">
    <location>
        <begin position="758"/>
        <end position="790"/>
    </location>
</feature>
<reference evidence="2 3" key="1">
    <citation type="journal article" date="2017" name="Int. J. Parasitol.">
        <title>The genome of the protozoan parasite Cystoisospora suis and a reverse vaccinology approach to identify vaccine candidates.</title>
        <authorList>
            <person name="Palmieri N."/>
            <person name="Shrestha A."/>
            <person name="Ruttkowski B."/>
            <person name="Beck T."/>
            <person name="Vogl C."/>
            <person name="Tomley F."/>
            <person name="Blake D.P."/>
            <person name="Joachim A."/>
        </authorList>
    </citation>
    <scope>NUCLEOTIDE SEQUENCE [LARGE SCALE GENOMIC DNA]</scope>
    <source>
        <strain evidence="2 3">Wien I</strain>
    </source>
</reference>
<feature type="compositionally biased region" description="Basic and acidic residues" evidence="1">
    <location>
        <begin position="1090"/>
        <end position="1103"/>
    </location>
</feature>
<evidence type="ECO:0000313" key="2">
    <source>
        <dbReference type="EMBL" id="PHJ25263.1"/>
    </source>
</evidence>
<dbReference type="Proteomes" id="UP000221165">
    <property type="component" value="Unassembled WGS sequence"/>
</dbReference>
<evidence type="ECO:0000256" key="1">
    <source>
        <dbReference type="SAM" id="MobiDB-lite"/>
    </source>
</evidence>
<dbReference type="GeneID" id="94424300"/>
<feature type="compositionally biased region" description="Polar residues" evidence="1">
    <location>
        <begin position="807"/>
        <end position="827"/>
    </location>
</feature>
<dbReference type="RefSeq" id="XP_067926935.1">
    <property type="nucleotide sequence ID" value="XM_068061089.1"/>
</dbReference>
<feature type="region of interest" description="Disordered" evidence="1">
    <location>
        <begin position="807"/>
        <end position="829"/>
    </location>
</feature>
<feature type="compositionally biased region" description="Low complexity" evidence="1">
    <location>
        <begin position="391"/>
        <end position="412"/>
    </location>
</feature>
<accession>A0A2C6LEW8</accession>
<feature type="compositionally biased region" description="Basic and acidic residues" evidence="1">
    <location>
        <begin position="286"/>
        <end position="300"/>
    </location>
</feature>
<feature type="compositionally biased region" description="Polar residues" evidence="1">
    <location>
        <begin position="1191"/>
        <end position="1201"/>
    </location>
</feature>
<feature type="region of interest" description="Disordered" evidence="1">
    <location>
        <begin position="284"/>
        <end position="324"/>
    </location>
</feature>
<feature type="region of interest" description="Disordered" evidence="1">
    <location>
        <begin position="1090"/>
        <end position="1111"/>
    </location>
</feature>
<keyword evidence="3" id="KW-1185">Reference proteome</keyword>
<dbReference type="VEuPathDB" id="ToxoDB:CSUI_000882"/>